<evidence type="ECO:0000313" key="8">
    <source>
        <dbReference type="EMBL" id="RUT43284.1"/>
    </source>
</evidence>
<dbReference type="Proteomes" id="UP000279446">
    <property type="component" value="Unassembled WGS sequence"/>
</dbReference>
<gene>
    <name evidence="8" type="ORF">EJP82_20950</name>
</gene>
<dbReference type="RefSeq" id="WP_127194007.1">
    <property type="nucleotide sequence ID" value="NZ_RZNY01000021.1"/>
</dbReference>
<reference evidence="8 9" key="1">
    <citation type="submission" date="2018-12" db="EMBL/GenBank/DDBJ databases">
        <authorList>
            <person name="Sun L."/>
            <person name="Chen Z."/>
        </authorList>
    </citation>
    <scope>NUCLEOTIDE SEQUENCE [LARGE SCALE GENOMIC DNA]</scope>
    <source>
        <strain evidence="8 9">DSM 15890</strain>
    </source>
</reference>
<keyword evidence="3 6" id="KW-0812">Transmembrane</keyword>
<keyword evidence="5 6" id="KW-0472">Membrane</keyword>
<protein>
    <submittedName>
        <fullName evidence="8">GtrA family protein</fullName>
    </submittedName>
</protein>
<evidence type="ECO:0000256" key="6">
    <source>
        <dbReference type="SAM" id="Phobius"/>
    </source>
</evidence>
<evidence type="ECO:0000313" key="9">
    <source>
        <dbReference type="Proteomes" id="UP000279446"/>
    </source>
</evidence>
<dbReference type="GO" id="GO:0000271">
    <property type="term" value="P:polysaccharide biosynthetic process"/>
    <property type="evidence" value="ECO:0007669"/>
    <property type="project" value="InterPro"/>
</dbReference>
<keyword evidence="9" id="KW-1185">Reference proteome</keyword>
<evidence type="ECO:0000256" key="4">
    <source>
        <dbReference type="ARBA" id="ARBA00022989"/>
    </source>
</evidence>
<feature type="transmembrane region" description="Helical" evidence="6">
    <location>
        <begin position="109"/>
        <end position="128"/>
    </location>
</feature>
<name>A0A3S1EDI4_9BACL</name>
<accession>A0A3S1EDI4</accession>
<evidence type="ECO:0000256" key="2">
    <source>
        <dbReference type="ARBA" id="ARBA00009399"/>
    </source>
</evidence>
<dbReference type="InterPro" id="IPR051401">
    <property type="entry name" value="GtrA_CellWall_Glycosyl"/>
</dbReference>
<feature type="transmembrane region" description="Helical" evidence="6">
    <location>
        <begin position="39"/>
        <end position="60"/>
    </location>
</feature>
<proteinExistence type="inferred from homology"/>
<comment type="caution">
    <text evidence="8">The sequence shown here is derived from an EMBL/GenBank/DDBJ whole genome shotgun (WGS) entry which is preliminary data.</text>
</comment>
<dbReference type="Pfam" id="PF04138">
    <property type="entry name" value="GtrA_DPMS_TM"/>
    <property type="match status" value="1"/>
</dbReference>
<dbReference type="OrthoDB" id="9812049at2"/>
<dbReference type="GO" id="GO:0005886">
    <property type="term" value="C:plasma membrane"/>
    <property type="evidence" value="ECO:0007669"/>
    <property type="project" value="TreeGrafter"/>
</dbReference>
<keyword evidence="4 6" id="KW-1133">Transmembrane helix</keyword>
<dbReference type="EMBL" id="RZNY01000021">
    <property type="protein sequence ID" value="RUT43284.1"/>
    <property type="molecule type" value="Genomic_DNA"/>
</dbReference>
<evidence type="ECO:0000256" key="3">
    <source>
        <dbReference type="ARBA" id="ARBA00022692"/>
    </source>
</evidence>
<organism evidence="8 9">
    <name type="scientific">Paenibacillus anaericanus</name>
    <dbReference type="NCBI Taxonomy" id="170367"/>
    <lineage>
        <taxon>Bacteria</taxon>
        <taxon>Bacillati</taxon>
        <taxon>Bacillota</taxon>
        <taxon>Bacilli</taxon>
        <taxon>Bacillales</taxon>
        <taxon>Paenibacillaceae</taxon>
        <taxon>Paenibacillus</taxon>
    </lineage>
</organism>
<evidence type="ECO:0000256" key="5">
    <source>
        <dbReference type="ARBA" id="ARBA00023136"/>
    </source>
</evidence>
<dbReference type="InterPro" id="IPR007267">
    <property type="entry name" value="GtrA_DPMS_TM"/>
</dbReference>
<dbReference type="PANTHER" id="PTHR38459:SF1">
    <property type="entry name" value="PROPHAGE BACTOPRENOL-LINKED GLUCOSE TRANSLOCASE HOMOLOG"/>
    <property type="match status" value="1"/>
</dbReference>
<comment type="subcellular location">
    <subcellularLocation>
        <location evidence="1">Membrane</location>
        <topology evidence="1">Multi-pass membrane protein</topology>
    </subcellularLocation>
</comment>
<comment type="similarity">
    <text evidence="2">Belongs to the GtrA family.</text>
</comment>
<dbReference type="AlphaFoldDB" id="A0A3S1EDI4"/>
<evidence type="ECO:0000256" key="1">
    <source>
        <dbReference type="ARBA" id="ARBA00004141"/>
    </source>
</evidence>
<dbReference type="PANTHER" id="PTHR38459">
    <property type="entry name" value="PROPHAGE BACTOPRENOL-LINKED GLUCOSE TRANSLOCASE HOMOLOG"/>
    <property type="match status" value="1"/>
</dbReference>
<feature type="domain" description="GtrA/DPMS transmembrane" evidence="7">
    <location>
        <begin position="15"/>
        <end position="134"/>
    </location>
</feature>
<feature type="transmembrane region" description="Helical" evidence="6">
    <location>
        <begin position="81"/>
        <end position="103"/>
    </location>
</feature>
<feature type="transmembrane region" description="Helical" evidence="6">
    <location>
        <begin position="12"/>
        <end position="33"/>
    </location>
</feature>
<sequence>MSVKSLRKPFEQFVRFNLVGLVNTGIDFLIFTLLLSLGFFALGAQSISYVAGTVNSYFMNKHLTFKHDEGQRRSGFDLAQFTKFIVINLVVLGCSLPILHLLIQQVGLHPIWAKVIITCFTVCINFFASRRWVFKSEKHEHVKEM</sequence>
<evidence type="ECO:0000259" key="7">
    <source>
        <dbReference type="Pfam" id="PF04138"/>
    </source>
</evidence>